<sequence>MEFQHLSQVTLVETSWMVFSRNAMHPDTFVKDMLGIFTLFDRRLPPPSSAGFYRGQNHLFFVNFDFFMQSSLRWNFISR</sequence>
<proteinExistence type="predicted"/>
<evidence type="ECO:0000313" key="1">
    <source>
        <dbReference type="EMBL" id="WIX06665.1"/>
    </source>
</evidence>
<gene>
    <name evidence="1" type="ORF">QN060_22245</name>
</gene>
<reference evidence="1 2" key="1">
    <citation type="submission" date="2023-05" db="EMBL/GenBank/DDBJ databases">
        <title>Complete Genome Resource of Xanthomonas oryzae pv. leersiae Strain YNJC Isolated From Plateau Japonica Rice in Southwest China.</title>
        <authorList>
            <person name="Aa X."/>
            <person name="Mei L."/>
            <person name="Liu P."/>
            <person name="Yang Y."/>
            <person name="Tang C."/>
            <person name="Zhang F."/>
            <person name="Dong C."/>
            <person name="Wang B."/>
            <person name="Chen X."/>
            <person name="Dai L."/>
        </authorList>
    </citation>
    <scope>NUCLEOTIDE SEQUENCE [LARGE SCALE GENOMIC DNA]</scope>
    <source>
        <strain evidence="1 2">YNJC</strain>
    </source>
</reference>
<dbReference type="EMBL" id="CP127225">
    <property type="protein sequence ID" value="WIX06665.1"/>
    <property type="molecule type" value="Genomic_DNA"/>
</dbReference>
<dbReference type="AlphaFoldDB" id="A0AAJ6GY54"/>
<organism evidence="1 2">
    <name type="scientific">Xanthomonas oryzae pv. leersiae</name>
    <dbReference type="NCBI Taxonomy" id="3112258"/>
    <lineage>
        <taxon>Bacteria</taxon>
        <taxon>Pseudomonadati</taxon>
        <taxon>Pseudomonadota</taxon>
        <taxon>Gammaproteobacteria</taxon>
        <taxon>Lysobacterales</taxon>
        <taxon>Lysobacteraceae</taxon>
        <taxon>Xanthomonas</taxon>
    </lineage>
</organism>
<dbReference type="RefSeq" id="WP_131085842.1">
    <property type="nucleotide sequence ID" value="NZ_CP127225.1"/>
</dbReference>
<evidence type="ECO:0000313" key="2">
    <source>
        <dbReference type="Proteomes" id="UP001228059"/>
    </source>
</evidence>
<dbReference type="Proteomes" id="UP001228059">
    <property type="component" value="Chromosome"/>
</dbReference>
<protein>
    <submittedName>
        <fullName evidence="1">Uncharacterized protein</fullName>
    </submittedName>
</protein>
<name>A0AAJ6GY54_9XANT</name>
<accession>A0AAJ6GY54</accession>